<feature type="domain" description="FecR protein" evidence="2">
    <location>
        <begin position="74"/>
        <end position="165"/>
    </location>
</feature>
<evidence type="ECO:0000256" key="1">
    <source>
        <dbReference type="SAM" id="Phobius"/>
    </source>
</evidence>
<sequence>MKLDKRDLRILTLLIIIAVVFTGLFYYDLNKKIDIGDREVIGTIHFKNNIVQRKLEDQVVWERLENNSPLTNKDTIRSEAFSDALIRLNDGTEINIDENSMFNLDLTGEKPSLEFSQGSLQVKKGSSKESNIVIKSQGSEIDVTSGDVKIEKEGQKDLSLFVEKGSSKLKHNGKEVDVESGRKAELVEGSEVTVKKIPVRLVLPLSQKLFLIEGTDANVGFEWKLDPGFSESLIEVSRSPQFKLPLINSKVDTSKFTASLKEGTYYWRVKTKDTKTNKWESSDTGKFFVAKDEPLRLDSPANSAEYRFVTNPPLIGFSWTKLNTSRSYKFEISDSSQFSNIIKTIETEANTISVDDLKEGTYHWRVTAHSSFPGSPDKKTSSHSLVIKKDDTYPAPTIIRPANGSEISLDEIQKGQAIMIWEGNPELIKYKLEVAKDSKFAATSLSKETASNFFQPNWKEFAPGTYYTRVKGFSSDGKEGTSSVVSKFSIVEKKIPEEEPKKEEKADKPKPPPLELISPVNNIVEMKGKNSLDFVWKAGPGSDKYEFVLYQIEGSRRTAIYRAQTKSLNLSIRDLSILDEGTFSWELLEHRDGNPAQSRKGNFIIALDQLKTLKPNDIEFISPKRLYKEGKHKQ</sequence>
<evidence type="ECO:0000259" key="2">
    <source>
        <dbReference type="Pfam" id="PF04773"/>
    </source>
</evidence>
<keyword evidence="1" id="KW-0812">Transmembrane</keyword>
<dbReference type="Gene3D" id="2.60.40.10">
    <property type="entry name" value="Immunoglobulins"/>
    <property type="match status" value="2"/>
</dbReference>
<accession>A0ABN6KMP7</accession>
<protein>
    <recommendedName>
        <fullName evidence="2">FecR protein domain-containing protein</fullName>
    </recommendedName>
</protein>
<evidence type="ECO:0000313" key="4">
    <source>
        <dbReference type="Proteomes" id="UP000245263"/>
    </source>
</evidence>
<dbReference type="InterPro" id="IPR006860">
    <property type="entry name" value="FecR"/>
</dbReference>
<dbReference type="RefSeq" id="WP_109021000.1">
    <property type="nucleotide sequence ID" value="NZ_AP025028.1"/>
</dbReference>
<reference evidence="3 4" key="1">
    <citation type="submission" date="2021-08" db="EMBL/GenBank/DDBJ databases">
        <title>Complete genome sequence of Leptospira kobayashii strain E30.</title>
        <authorList>
            <person name="Nakao R."/>
            <person name="Nakamura S."/>
            <person name="Masuzawa T."/>
            <person name="Koizumi N."/>
        </authorList>
    </citation>
    <scope>NUCLEOTIDE SEQUENCE [LARGE SCALE GENOMIC DNA]</scope>
    <source>
        <strain evidence="3 4">E30</strain>
    </source>
</reference>
<evidence type="ECO:0000313" key="3">
    <source>
        <dbReference type="EMBL" id="BDA80085.1"/>
    </source>
</evidence>
<organism evidence="3 4">
    <name type="scientific">Leptospira kobayashii</name>
    <dbReference type="NCBI Taxonomy" id="1917830"/>
    <lineage>
        <taxon>Bacteria</taxon>
        <taxon>Pseudomonadati</taxon>
        <taxon>Spirochaetota</taxon>
        <taxon>Spirochaetia</taxon>
        <taxon>Leptospirales</taxon>
        <taxon>Leptospiraceae</taxon>
        <taxon>Leptospira</taxon>
    </lineage>
</organism>
<keyword evidence="4" id="KW-1185">Reference proteome</keyword>
<keyword evidence="1" id="KW-0472">Membrane</keyword>
<dbReference type="InterPro" id="IPR013783">
    <property type="entry name" value="Ig-like_fold"/>
</dbReference>
<gene>
    <name evidence="3" type="ORF">LPTSP3_g30150</name>
</gene>
<name>A0ABN6KMP7_9LEPT</name>
<feature type="transmembrane region" description="Helical" evidence="1">
    <location>
        <begin position="7"/>
        <end position="27"/>
    </location>
</feature>
<proteinExistence type="predicted"/>
<dbReference type="Proteomes" id="UP000245263">
    <property type="component" value="Chromosome 1"/>
</dbReference>
<keyword evidence="1" id="KW-1133">Transmembrane helix</keyword>
<dbReference type="EMBL" id="AP025028">
    <property type="protein sequence ID" value="BDA80085.1"/>
    <property type="molecule type" value="Genomic_DNA"/>
</dbReference>
<dbReference type="Pfam" id="PF04773">
    <property type="entry name" value="FecR"/>
    <property type="match status" value="1"/>
</dbReference>